<feature type="signal peptide" evidence="1">
    <location>
        <begin position="1"/>
        <end position="28"/>
    </location>
</feature>
<protein>
    <submittedName>
        <fullName evidence="2">Uncharacterized protein</fullName>
    </submittedName>
</protein>
<dbReference type="Gramene" id="OPUNC12G08720.1">
    <property type="protein sequence ID" value="OPUNC12G08720.1"/>
    <property type="gene ID" value="OPUNC12G08720"/>
</dbReference>
<organism evidence="2">
    <name type="scientific">Oryza punctata</name>
    <name type="common">Red rice</name>
    <dbReference type="NCBI Taxonomy" id="4537"/>
    <lineage>
        <taxon>Eukaryota</taxon>
        <taxon>Viridiplantae</taxon>
        <taxon>Streptophyta</taxon>
        <taxon>Embryophyta</taxon>
        <taxon>Tracheophyta</taxon>
        <taxon>Spermatophyta</taxon>
        <taxon>Magnoliopsida</taxon>
        <taxon>Liliopsida</taxon>
        <taxon>Poales</taxon>
        <taxon>Poaceae</taxon>
        <taxon>BOP clade</taxon>
        <taxon>Oryzoideae</taxon>
        <taxon>Oryzeae</taxon>
        <taxon>Oryzinae</taxon>
        <taxon>Oryza</taxon>
    </lineage>
</organism>
<keyword evidence="3" id="KW-1185">Reference proteome</keyword>
<reference evidence="2" key="2">
    <citation type="submission" date="2018-05" db="EMBL/GenBank/DDBJ databases">
        <title>OpunRS2 (Oryza punctata Reference Sequence Version 2).</title>
        <authorList>
            <person name="Zhang J."/>
            <person name="Kudrna D."/>
            <person name="Lee S."/>
            <person name="Talag J."/>
            <person name="Welchert J."/>
            <person name="Wing R.A."/>
        </authorList>
    </citation>
    <scope>NUCLEOTIDE SEQUENCE [LARGE SCALE GENOMIC DNA]</scope>
</reference>
<evidence type="ECO:0000256" key="1">
    <source>
        <dbReference type="SAM" id="SignalP"/>
    </source>
</evidence>
<name>A0A0E0MLQ3_ORYPU</name>
<evidence type="ECO:0000313" key="3">
    <source>
        <dbReference type="Proteomes" id="UP000026962"/>
    </source>
</evidence>
<dbReference type="AlphaFoldDB" id="A0A0E0MLQ3"/>
<sequence length="115" mass="12787">MTKQIPGLNTGFTGFSSLLVILEAHAGGEPVQVQDLSWRGQAAGAPWRAEGQSAACHRHRHHRCKPLLKDLIERGVLVVPFSTDRNMPDLRFDETNTDDEAAGKMKRQLWQLASI</sequence>
<keyword evidence="1" id="KW-0732">Signal</keyword>
<reference evidence="2" key="1">
    <citation type="submission" date="2015-04" db="UniProtKB">
        <authorList>
            <consortium name="EnsemblPlants"/>
        </authorList>
    </citation>
    <scope>IDENTIFICATION</scope>
</reference>
<evidence type="ECO:0000313" key="2">
    <source>
        <dbReference type="EnsemblPlants" id="OPUNC12G08720.1"/>
    </source>
</evidence>
<dbReference type="HOGENOM" id="CLU_2112873_0_0_1"/>
<accession>A0A0E0MLQ3</accession>
<dbReference type="Proteomes" id="UP000026962">
    <property type="component" value="Chromosome 12"/>
</dbReference>
<dbReference type="EnsemblPlants" id="OPUNC12G08720.1">
    <property type="protein sequence ID" value="OPUNC12G08720.1"/>
    <property type="gene ID" value="OPUNC12G08720"/>
</dbReference>
<feature type="chain" id="PRO_5002367775" evidence="1">
    <location>
        <begin position="29"/>
        <end position="115"/>
    </location>
</feature>
<proteinExistence type="predicted"/>